<dbReference type="AlphaFoldDB" id="A0A385YUP6"/>
<dbReference type="PROSITE" id="PS51733">
    <property type="entry name" value="BPL_LPL_CATALYTIC"/>
    <property type="match status" value="1"/>
</dbReference>
<dbReference type="Gene3D" id="3.30.930.10">
    <property type="entry name" value="Bira Bifunctional Protein, Domain 2"/>
    <property type="match status" value="1"/>
</dbReference>
<keyword evidence="2 5" id="KW-0547">Nucleotide-binding</keyword>
<keyword evidence="5" id="KW-0804">Transcription</keyword>
<protein>
    <recommendedName>
        <fullName evidence="5">Bifunctional ligase/repressor BirA</fullName>
    </recommendedName>
    <alternativeName>
        <fullName evidence="5">Biotin--[acetyl-CoA-carboxylase] ligase</fullName>
        <ecNumber evidence="5">6.3.4.15</ecNumber>
    </alternativeName>
    <alternativeName>
        <fullName evidence="5">Biotin--protein ligase</fullName>
    </alternativeName>
    <alternativeName>
        <fullName evidence="5">Biotin-[acetyl-CoA carboxylase] synthetase</fullName>
    </alternativeName>
</protein>
<keyword evidence="4 5" id="KW-0092">Biotin</keyword>
<dbReference type="SUPFAM" id="SSF50037">
    <property type="entry name" value="C-terminal domain of transcriptional repressors"/>
    <property type="match status" value="1"/>
</dbReference>
<accession>A0A385YUP6</accession>
<dbReference type="RefSeq" id="WP_119883148.1">
    <property type="nucleotide sequence ID" value="NZ_CP032418.1"/>
</dbReference>
<dbReference type="EC" id="6.3.4.15" evidence="5"/>
<evidence type="ECO:0000259" key="6">
    <source>
        <dbReference type="PROSITE" id="PS51733"/>
    </source>
</evidence>
<organism evidence="7 8">
    <name type="scientific">Paenisporosarcina cavernae</name>
    <dbReference type="NCBI Taxonomy" id="2320858"/>
    <lineage>
        <taxon>Bacteria</taxon>
        <taxon>Bacillati</taxon>
        <taxon>Bacillota</taxon>
        <taxon>Bacilli</taxon>
        <taxon>Bacillales</taxon>
        <taxon>Caryophanaceae</taxon>
        <taxon>Paenisporosarcina</taxon>
    </lineage>
</organism>
<keyword evidence="5" id="KW-0678">Repressor</keyword>
<dbReference type="SUPFAM" id="SSF55681">
    <property type="entry name" value="Class II aaRS and biotin synthetases"/>
    <property type="match status" value="1"/>
</dbReference>
<feature type="domain" description="BPL/LPL catalytic" evidence="6">
    <location>
        <begin position="70"/>
        <end position="262"/>
    </location>
</feature>
<dbReference type="Gene3D" id="1.10.10.10">
    <property type="entry name" value="Winged helix-like DNA-binding domain superfamily/Winged helix DNA-binding domain"/>
    <property type="match status" value="1"/>
</dbReference>
<dbReference type="PANTHER" id="PTHR12835:SF5">
    <property type="entry name" value="BIOTIN--PROTEIN LIGASE"/>
    <property type="match status" value="1"/>
</dbReference>
<comment type="similarity">
    <text evidence="5">Belongs to the biotin--protein ligase family.</text>
</comment>
<dbReference type="GO" id="GO:0005737">
    <property type="term" value="C:cytoplasm"/>
    <property type="evidence" value="ECO:0007669"/>
    <property type="project" value="TreeGrafter"/>
</dbReference>
<dbReference type="InterPro" id="IPR030855">
    <property type="entry name" value="Bifunct_BirA"/>
</dbReference>
<sequence length="327" mass="36252">MKVPIKQGVWKRLLEMDGEPISGQKLAEELGVSRTAIWKAVQTLQSEGFEIDSVKKSGYAIHAKPAFLTLEEMQQYRTSEQIGKYIHLYPSLTSTQVIAHEKAQHGALHGTVIVSEEQTAGRGRLQRKWDSGAGKGLWMTIILRPDIHVSRAPQLTLIAAVAVVKGIEDVTGVQAQIKWPNDVLINGKKCTGILTELQADVDRVQAVLLGIGINVLHDKEDFPEELKDIATSLKMESGEAVNRAKLAATIWNYLEKYSDLYLEQGFEPIRLLWESYSTSIGQQIIARTAREVIEGRAKGITKDGVLLVEDSTGKIHEIYSADIELTT</sequence>
<dbReference type="NCBIfam" id="TIGR00121">
    <property type="entry name" value="birA_ligase"/>
    <property type="match status" value="1"/>
</dbReference>
<keyword evidence="5" id="KW-0805">Transcription regulation</keyword>
<evidence type="ECO:0000313" key="7">
    <source>
        <dbReference type="EMBL" id="AYC29408.1"/>
    </source>
</evidence>
<keyword evidence="5" id="KW-0238">DNA-binding</keyword>
<dbReference type="HAMAP" id="MF_00978">
    <property type="entry name" value="Bifunct_BirA"/>
    <property type="match status" value="1"/>
</dbReference>
<evidence type="ECO:0000256" key="3">
    <source>
        <dbReference type="ARBA" id="ARBA00022840"/>
    </source>
</evidence>
<dbReference type="InterPro" id="IPR008988">
    <property type="entry name" value="Transcriptional_repressor_C"/>
</dbReference>
<comment type="function">
    <text evidence="5">Acts both as a biotin--[acetyl-CoA-carboxylase] ligase and a repressor.</text>
</comment>
<dbReference type="SUPFAM" id="SSF46785">
    <property type="entry name" value="Winged helix' DNA-binding domain"/>
    <property type="match status" value="1"/>
</dbReference>
<keyword evidence="8" id="KW-1185">Reference proteome</keyword>
<evidence type="ECO:0000256" key="4">
    <source>
        <dbReference type="ARBA" id="ARBA00023267"/>
    </source>
</evidence>
<dbReference type="Pfam" id="PF03099">
    <property type="entry name" value="BPL_LplA_LipB"/>
    <property type="match status" value="1"/>
</dbReference>
<dbReference type="Gene3D" id="2.30.30.100">
    <property type="match status" value="1"/>
</dbReference>
<keyword evidence="1 5" id="KW-0436">Ligase</keyword>
<dbReference type="InterPro" id="IPR003142">
    <property type="entry name" value="BPL_C"/>
</dbReference>
<dbReference type="GO" id="GO:0005524">
    <property type="term" value="F:ATP binding"/>
    <property type="evidence" value="ECO:0007669"/>
    <property type="project" value="UniProtKB-UniRule"/>
</dbReference>
<evidence type="ECO:0000256" key="5">
    <source>
        <dbReference type="HAMAP-Rule" id="MF_00978"/>
    </source>
</evidence>
<dbReference type="InterPro" id="IPR004408">
    <property type="entry name" value="Biotin_CoA_COase_ligase"/>
</dbReference>
<evidence type="ECO:0000256" key="1">
    <source>
        <dbReference type="ARBA" id="ARBA00022598"/>
    </source>
</evidence>
<dbReference type="InterPro" id="IPR004143">
    <property type="entry name" value="BPL_LPL_catalytic"/>
</dbReference>
<dbReference type="InterPro" id="IPR036390">
    <property type="entry name" value="WH_DNA-bd_sf"/>
</dbReference>
<dbReference type="Pfam" id="PF02237">
    <property type="entry name" value="BPL_C"/>
    <property type="match status" value="1"/>
</dbReference>
<keyword evidence="3 5" id="KW-0067">ATP-binding</keyword>
<dbReference type="CDD" id="cd16442">
    <property type="entry name" value="BPL"/>
    <property type="match status" value="1"/>
</dbReference>
<feature type="DNA-binding region" description="H-T-H motif" evidence="5">
    <location>
        <begin position="23"/>
        <end position="42"/>
    </location>
</feature>
<feature type="binding site" evidence="5">
    <location>
        <begin position="122"/>
        <end position="124"/>
    </location>
    <ligand>
        <name>biotin</name>
        <dbReference type="ChEBI" id="CHEBI:57586"/>
    </ligand>
</feature>
<dbReference type="OrthoDB" id="9807064at2"/>
<dbReference type="KEGG" id="paek:D3873_05740"/>
<gene>
    <name evidence="5" type="primary">birA</name>
    <name evidence="7" type="ORF">D3873_05740</name>
</gene>
<dbReference type="InterPro" id="IPR036388">
    <property type="entry name" value="WH-like_DNA-bd_sf"/>
</dbReference>
<evidence type="ECO:0000313" key="8">
    <source>
        <dbReference type="Proteomes" id="UP000265725"/>
    </source>
</evidence>
<feature type="binding site" evidence="5">
    <location>
        <position position="189"/>
    </location>
    <ligand>
        <name>biotin</name>
        <dbReference type="ChEBI" id="CHEBI:57586"/>
    </ligand>
</feature>
<dbReference type="GO" id="GO:0003677">
    <property type="term" value="F:DNA binding"/>
    <property type="evidence" value="ECO:0007669"/>
    <property type="project" value="UniProtKB-UniRule"/>
</dbReference>
<dbReference type="InterPro" id="IPR045864">
    <property type="entry name" value="aa-tRNA-synth_II/BPL/LPL"/>
</dbReference>
<comment type="caution">
    <text evidence="5">Lacks conserved residue(s) required for the propagation of feature annotation.</text>
</comment>
<dbReference type="InterPro" id="IPR013196">
    <property type="entry name" value="HTH_11"/>
</dbReference>
<evidence type="ECO:0000256" key="2">
    <source>
        <dbReference type="ARBA" id="ARBA00022741"/>
    </source>
</evidence>
<proteinExistence type="inferred from homology"/>
<dbReference type="GO" id="GO:0004077">
    <property type="term" value="F:biotin--[biotin carboxyl-carrier protein] ligase activity"/>
    <property type="evidence" value="ECO:0007669"/>
    <property type="project" value="UniProtKB-UniRule"/>
</dbReference>
<dbReference type="Pfam" id="PF08279">
    <property type="entry name" value="HTH_11"/>
    <property type="match status" value="1"/>
</dbReference>
<dbReference type="Proteomes" id="UP000265725">
    <property type="component" value="Chromosome"/>
</dbReference>
<comment type="catalytic activity">
    <reaction evidence="5">
        <text>biotin + L-lysyl-[protein] + ATP = N(6)-biotinyl-L-lysyl-[protein] + AMP + diphosphate + H(+)</text>
        <dbReference type="Rhea" id="RHEA:11756"/>
        <dbReference type="Rhea" id="RHEA-COMP:9752"/>
        <dbReference type="Rhea" id="RHEA-COMP:10505"/>
        <dbReference type="ChEBI" id="CHEBI:15378"/>
        <dbReference type="ChEBI" id="CHEBI:29969"/>
        <dbReference type="ChEBI" id="CHEBI:30616"/>
        <dbReference type="ChEBI" id="CHEBI:33019"/>
        <dbReference type="ChEBI" id="CHEBI:57586"/>
        <dbReference type="ChEBI" id="CHEBI:83144"/>
        <dbReference type="ChEBI" id="CHEBI:456215"/>
        <dbReference type="EC" id="6.3.4.15"/>
    </reaction>
</comment>
<dbReference type="GO" id="GO:0006355">
    <property type="term" value="P:regulation of DNA-templated transcription"/>
    <property type="evidence" value="ECO:0007669"/>
    <property type="project" value="UniProtKB-UniRule"/>
</dbReference>
<feature type="binding site" evidence="5">
    <location>
        <position position="118"/>
    </location>
    <ligand>
        <name>biotin</name>
        <dbReference type="ChEBI" id="CHEBI:57586"/>
    </ligand>
</feature>
<dbReference type="PANTHER" id="PTHR12835">
    <property type="entry name" value="BIOTIN PROTEIN LIGASE"/>
    <property type="match status" value="1"/>
</dbReference>
<reference evidence="8" key="1">
    <citation type="submission" date="2018-09" db="EMBL/GenBank/DDBJ databases">
        <authorList>
            <person name="Zhu H."/>
        </authorList>
    </citation>
    <scope>NUCLEOTIDE SEQUENCE [LARGE SCALE GENOMIC DNA]</scope>
    <source>
        <strain evidence="8">K2R23-3</strain>
    </source>
</reference>
<name>A0A385YUP6_9BACL</name>
<dbReference type="EMBL" id="CP032418">
    <property type="protein sequence ID" value="AYC29408.1"/>
    <property type="molecule type" value="Genomic_DNA"/>
</dbReference>
<dbReference type="GO" id="GO:0016740">
    <property type="term" value="F:transferase activity"/>
    <property type="evidence" value="ECO:0007669"/>
    <property type="project" value="UniProtKB-ARBA"/>
</dbReference>
<dbReference type="GO" id="GO:0009249">
    <property type="term" value="P:protein lipoylation"/>
    <property type="evidence" value="ECO:0007669"/>
    <property type="project" value="UniProtKB-ARBA"/>
</dbReference>